<dbReference type="AlphaFoldDB" id="A0A1G2NDW7"/>
<accession>A0A1G2NDW7</accession>
<dbReference type="GO" id="GO:0022857">
    <property type="term" value="F:transmembrane transporter activity"/>
    <property type="evidence" value="ECO:0007669"/>
    <property type="project" value="TreeGrafter"/>
</dbReference>
<dbReference type="SUPFAM" id="SSF56784">
    <property type="entry name" value="HAD-like"/>
    <property type="match status" value="1"/>
</dbReference>
<evidence type="ECO:0000313" key="7">
    <source>
        <dbReference type="EMBL" id="OHA34285.1"/>
    </source>
</evidence>
<dbReference type="InterPro" id="IPR051014">
    <property type="entry name" value="Cation_Transport_ATPase_IB"/>
</dbReference>
<keyword evidence="5 6" id="KW-0472">Membrane</keyword>
<protein>
    <recommendedName>
        <fullName evidence="9">Copper-translocating P-type ATPase</fullName>
    </recommendedName>
</protein>
<dbReference type="NCBIfam" id="TIGR01494">
    <property type="entry name" value="ATPase_P-type"/>
    <property type="match status" value="1"/>
</dbReference>
<dbReference type="InterPro" id="IPR023299">
    <property type="entry name" value="ATPase_P-typ_cyto_dom_N"/>
</dbReference>
<comment type="similarity">
    <text evidence="2">Belongs to the cation transport ATPase (P-type) (TC 3.A.3) family. Type IB subfamily.</text>
</comment>
<comment type="caution">
    <text evidence="7">The sequence shown here is derived from an EMBL/GenBank/DDBJ whole genome shotgun (WGS) entry which is preliminary data.</text>
</comment>
<dbReference type="Gene3D" id="3.40.50.1000">
    <property type="entry name" value="HAD superfamily/HAD-like"/>
    <property type="match status" value="1"/>
</dbReference>
<dbReference type="InterPro" id="IPR001757">
    <property type="entry name" value="P_typ_ATPase"/>
</dbReference>
<name>A0A1G2NDW7_9BACT</name>
<dbReference type="Gene3D" id="3.40.1110.10">
    <property type="entry name" value="Calcium-transporting ATPase, cytoplasmic domain N"/>
    <property type="match status" value="1"/>
</dbReference>
<comment type="subcellular location">
    <subcellularLocation>
        <location evidence="1">Membrane</location>
    </subcellularLocation>
</comment>
<feature type="transmembrane region" description="Helical" evidence="6">
    <location>
        <begin position="38"/>
        <end position="58"/>
    </location>
</feature>
<dbReference type="PRINTS" id="PR00119">
    <property type="entry name" value="CATATPASE"/>
</dbReference>
<dbReference type="PANTHER" id="PTHR48085">
    <property type="entry name" value="CADMIUM/ZINC-TRANSPORTING ATPASE HMA2-RELATED"/>
    <property type="match status" value="1"/>
</dbReference>
<evidence type="ECO:0000256" key="2">
    <source>
        <dbReference type="ARBA" id="ARBA00006024"/>
    </source>
</evidence>
<evidence type="ECO:0000256" key="4">
    <source>
        <dbReference type="ARBA" id="ARBA00022989"/>
    </source>
</evidence>
<keyword evidence="3 6" id="KW-0812">Transmembrane</keyword>
<reference evidence="7 8" key="1">
    <citation type="journal article" date="2016" name="Nat. Commun.">
        <title>Thousands of microbial genomes shed light on interconnected biogeochemical processes in an aquifer system.</title>
        <authorList>
            <person name="Anantharaman K."/>
            <person name="Brown C.T."/>
            <person name="Hug L.A."/>
            <person name="Sharon I."/>
            <person name="Castelle C.J."/>
            <person name="Probst A.J."/>
            <person name="Thomas B.C."/>
            <person name="Singh A."/>
            <person name="Wilkins M.J."/>
            <person name="Karaoz U."/>
            <person name="Brodie E.L."/>
            <person name="Williams K.H."/>
            <person name="Hubbard S.S."/>
            <person name="Banfield J.F."/>
        </authorList>
    </citation>
    <scope>NUCLEOTIDE SEQUENCE [LARGE SCALE GENOMIC DNA]</scope>
</reference>
<dbReference type="InterPro" id="IPR036412">
    <property type="entry name" value="HAD-like_sf"/>
</dbReference>
<sequence length="379" mass="41146">MLEILAEKARVYAMPVGVILAALVFFWWYVFADSIVNALFRAVIILIFAYPYLLRYAVPSALHAGLARAARTGIQLRNASVFKKLEQVKIVVFNKTGVLTTGNPDITDFVVFDDALPLADALYLAASLESACTHPIGRAIAEKGLALKRSLATPFEFKEISGMGVSGVVEGKHIEIGNLSYLEGLAANVQGKDMGFGRFQTEGKTVVFMFIDKKLTALIALADSPRPFAKEMVAAIRDVGKEIVLLTGDNKKTAEAAAHALGITEMRAEVFPRDRARIIEELQKDVTGKARAVALVGDGSAGDAGARAQADVNICFCGNSRGSYDVVCANDDIRNIATLFVNTKKTMLTVKMYILLQFAWYAIALPIASAIPLDFIFNW</sequence>
<keyword evidence="4 6" id="KW-1133">Transmembrane helix</keyword>
<dbReference type="GO" id="GO:0016887">
    <property type="term" value="F:ATP hydrolysis activity"/>
    <property type="evidence" value="ECO:0007669"/>
    <property type="project" value="InterPro"/>
</dbReference>
<organism evidence="7 8">
    <name type="scientific">Candidatus Taylorbacteria bacterium RIFCSPLOWO2_01_FULL_48_100</name>
    <dbReference type="NCBI Taxonomy" id="1802322"/>
    <lineage>
        <taxon>Bacteria</taxon>
        <taxon>Candidatus Tayloriibacteriota</taxon>
    </lineage>
</organism>
<proteinExistence type="inferred from homology"/>
<dbReference type="Pfam" id="PF00702">
    <property type="entry name" value="Hydrolase"/>
    <property type="match status" value="1"/>
</dbReference>
<evidence type="ECO:0000256" key="6">
    <source>
        <dbReference type="SAM" id="Phobius"/>
    </source>
</evidence>
<feature type="transmembrane region" description="Helical" evidence="6">
    <location>
        <begin position="12"/>
        <end position="32"/>
    </location>
</feature>
<gene>
    <name evidence="7" type="ORF">A2938_02000</name>
</gene>
<evidence type="ECO:0000256" key="5">
    <source>
        <dbReference type="ARBA" id="ARBA00023136"/>
    </source>
</evidence>
<evidence type="ECO:0008006" key="9">
    <source>
        <dbReference type="Google" id="ProtNLM"/>
    </source>
</evidence>
<evidence type="ECO:0000256" key="3">
    <source>
        <dbReference type="ARBA" id="ARBA00022692"/>
    </source>
</evidence>
<dbReference type="GO" id="GO:0016020">
    <property type="term" value="C:membrane"/>
    <property type="evidence" value="ECO:0007669"/>
    <property type="project" value="UniProtKB-SubCell"/>
</dbReference>
<evidence type="ECO:0000313" key="8">
    <source>
        <dbReference type="Proteomes" id="UP000177797"/>
    </source>
</evidence>
<evidence type="ECO:0000256" key="1">
    <source>
        <dbReference type="ARBA" id="ARBA00004370"/>
    </source>
</evidence>
<dbReference type="InterPro" id="IPR023214">
    <property type="entry name" value="HAD_sf"/>
</dbReference>
<dbReference type="Proteomes" id="UP000177797">
    <property type="component" value="Unassembled WGS sequence"/>
</dbReference>
<dbReference type="EMBL" id="MHSA01000013">
    <property type="protein sequence ID" value="OHA34285.1"/>
    <property type="molecule type" value="Genomic_DNA"/>
</dbReference>
<feature type="transmembrane region" description="Helical" evidence="6">
    <location>
        <begin position="353"/>
        <end position="377"/>
    </location>
</feature>
<dbReference type="GO" id="GO:0005524">
    <property type="term" value="F:ATP binding"/>
    <property type="evidence" value="ECO:0007669"/>
    <property type="project" value="InterPro"/>
</dbReference>